<evidence type="ECO:0000313" key="7">
    <source>
        <dbReference type="EMBL" id="OQE14926.1"/>
    </source>
</evidence>
<reference evidence="8" key="1">
    <citation type="journal article" date="2017" name="Nat. Microbiol.">
        <title>Global analysis of biosynthetic gene clusters reveals vast potential of secondary metabolite production in Penicillium species.</title>
        <authorList>
            <person name="Nielsen J.C."/>
            <person name="Grijseels S."/>
            <person name="Prigent S."/>
            <person name="Ji B."/>
            <person name="Dainat J."/>
            <person name="Nielsen K.F."/>
            <person name="Frisvad J.C."/>
            <person name="Workman M."/>
            <person name="Nielsen J."/>
        </authorList>
    </citation>
    <scope>NUCLEOTIDE SEQUENCE [LARGE SCALE GENOMIC DNA]</scope>
    <source>
        <strain evidence="8">IBT 24891</strain>
    </source>
</reference>
<dbReference type="AlphaFoldDB" id="A0A1V6SLT7"/>
<feature type="transmembrane region" description="Helical" evidence="6">
    <location>
        <begin position="265"/>
        <end position="287"/>
    </location>
</feature>
<gene>
    <name evidence="7" type="ORF">PENSTE_c031G04771</name>
</gene>
<evidence type="ECO:0000256" key="4">
    <source>
        <dbReference type="ARBA" id="ARBA00022989"/>
    </source>
</evidence>
<keyword evidence="8" id="KW-1185">Reference proteome</keyword>
<dbReference type="GO" id="GO:0022857">
    <property type="term" value="F:transmembrane transporter activity"/>
    <property type="evidence" value="ECO:0007669"/>
    <property type="project" value="InterPro"/>
</dbReference>
<feature type="transmembrane region" description="Helical" evidence="6">
    <location>
        <begin position="68"/>
        <end position="93"/>
    </location>
</feature>
<keyword evidence="4 6" id="KW-1133">Transmembrane helix</keyword>
<comment type="caution">
    <text evidence="7">The sequence shown here is derived from an EMBL/GenBank/DDBJ whole genome shotgun (WGS) entry which is preliminary data.</text>
</comment>
<dbReference type="EMBL" id="MLKD01000031">
    <property type="protein sequence ID" value="OQE14926.1"/>
    <property type="molecule type" value="Genomic_DNA"/>
</dbReference>
<feature type="transmembrane region" description="Helical" evidence="6">
    <location>
        <begin position="369"/>
        <end position="389"/>
    </location>
</feature>
<comment type="subcellular location">
    <subcellularLocation>
        <location evidence="1">Membrane</location>
        <topology evidence="1">Multi-pass membrane protein</topology>
    </subcellularLocation>
</comment>
<feature type="transmembrane region" description="Helical" evidence="6">
    <location>
        <begin position="466"/>
        <end position="485"/>
    </location>
</feature>
<dbReference type="OrthoDB" id="3257095at2759"/>
<feature type="transmembrane region" description="Helical" evidence="6">
    <location>
        <begin position="114"/>
        <end position="138"/>
    </location>
</feature>
<dbReference type="PIRSF" id="PIRSF006060">
    <property type="entry name" value="AA_transporter"/>
    <property type="match status" value="1"/>
</dbReference>
<feature type="transmembrane region" description="Helical" evidence="6">
    <location>
        <begin position="315"/>
        <end position="337"/>
    </location>
</feature>
<dbReference type="GO" id="GO:0016020">
    <property type="term" value="C:membrane"/>
    <property type="evidence" value="ECO:0007669"/>
    <property type="project" value="UniProtKB-SubCell"/>
</dbReference>
<feature type="transmembrane region" description="Helical" evidence="6">
    <location>
        <begin position="158"/>
        <end position="176"/>
    </location>
</feature>
<feature type="transmembrane region" description="Helical" evidence="6">
    <location>
        <begin position="429"/>
        <end position="454"/>
    </location>
</feature>
<protein>
    <recommendedName>
        <fullName evidence="9">Amino acid permease/ SLC12A domain-containing protein</fullName>
    </recommendedName>
</protein>
<evidence type="ECO:0000256" key="5">
    <source>
        <dbReference type="ARBA" id="ARBA00023136"/>
    </source>
</evidence>
<dbReference type="PANTHER" id="PTHR45649">
    <property type="entry name" value="AMINO-ACID PERMEASE BAT1"/>
    <property type="match status" value="1"/>
</dbReference>
<proteinExistence type="predicted"/>
<feature type="transmembrane region" description="Helical" evidence="6">
    <location>
        <begin position="188"/>
        <end position="206"/>
    </location>
</feature>
<keyword evidence="5 6" id="KW-0472">Membrane</keyword>
<keyword evidence="2" id="KW-0813">Transport</keyword>
<evidence type="ECO:0000313" key="8">
    <source>
        <dbReference type="Proteomes" id="UP000191285"/>
    </source>
</evidence>
<keyword evidence="3 6" id="KW-0812">Transmembrane</keyword>
<feature type="transmembrane region" description="Helical" evidence="6">
    <location>
        <begin position="395"/>
        <end position="417"/>
    </location>
</feature>
<name>A0A1V6SLT7_9EURO</name>
<evidence type="ECO:0000256" key="6">
    <source>
        <dbReference type="SAM" id="Phobius"/>
    </source>
</evidence>
<sequence>MKNDMEKSSDGNEVGLTPVQSIAVGQSMEERPFSVWTAMGIGHSITNTAVGIIVGLSSGLAFGGSPVFFYGFILMAVVGLAVAISLGELASAFPHSGGQYFWVASLAPRSCRRLGSYMVGILGWASALCVTASVSLVVSLAMFNMVILANPDFQYRPWMGFLGYQVINLLAFGFNLFERVLPWVSRTLLFYTCTMVFAVFIALLAGRSEKQTAHNFFAEMYNISGWPNGVAFFIGLNPSNWAFSCLDAVVHLAEEIPQPRKNIPMALLCTVAVGACTGLPTVFALLFSATDIEAVATAGSPSLEIFYQVYNSKSAAIALESVVIISAAGALIGCHTWQSRMAWSFSREKAFPFHKQLCSVAPKPFSVPIWSHIWSSAWVAILGCLYLISTLAFNSLISAGILLQYITYSASIMCLLWTGRSKIVPGPFWFPRFGYVANVVTLAWTILALAFYSFPYYLPTVAGEMNYVSAVLVIICLLSLAYWFLHGRKEYTAPDPENYN</sequence>
<evidence type="ECO:0008006" key="9">
    <source>
        <dbReference type="Google" id="ProtNLM"/>
    </source>
</evidence>
<evidence type="ECO:0000256" key="1">
    <source>
        <dbReference type="ARBA" id="ARBA00004141"/>
    </source>
</evidence>
<dbReference type="Proteomes" id="UP000191285">
    <property type="component" value="Unassembled WGS sequence"/>
</dbReference>
<dbReference type="Gene3D" id="1.20.1740.10">
    <property type="entry name" value="Amino acid/polyamine transporter I"/>
    <property type="match status" value="1"/>
</dbReference>
<dbReference type="PANTHER" id="PTHR45649:SF7">
    <property type="entry name" value="CHOLINE TRANSPORT PROTEIN"/>
    <property type="match status" value="1"/>
</dbReference>
<dbReference type="InterPro" id="IPR002293">
    <property type="entry name" value="AA/rel_permease1"/>
</dbReference>
<dbReference type="Pfam" id="PF13520">
    <property type="entry name" value="AA_permease_2"/>
    <property type="match status" value="1"/>
</dbReference>
<organism evidence="7 8">
    <name type="scientific">Penicillium steckii</name>
    <dbReference type="NCBI Taxonomy" id="303698"/>
    <lineage>
        <taxon>Eukaryota</taxon>
        <taxon>Fungi</taxon>
        <taxon>Dikarya</taxon>
        <taxon>Ascomycota</taxon>
        <taxon>Pezizomycotina</taxon>
        <taxon>Eurotiomycetes</taxon>
        <taxon>Eurotiomycetidae</taxon>
        <taxon>Eurotiales</taxon>
        <taxon>Aspergillaceae</taxon>
        <taxon>Penicillium</taxon>
    </lineage>
</organism>
<evidence type="ECO:0000256" key="2">
    <source>
        <dbReference type="ARBA" id="ARBA00022448"/>
    </source>
</evidence>
<feature type="transmembrane region" description="Helical" evidence="6">
    <location>
        <begin position="35"/>
        <end position="56"/>
    </location>
</feature>
<accession>A0A1V6SLT7</accession>
<evidence type="ECO:0000256" key="3">
    <source>
        <dbReference type="ARBA" id="ARBA00022692"/>
    </source>
</evidence>